<dbReference type="HOGENOM" id="CLU_1580986_0_0_1"/>
<evidence type="ECO:0000313" key="2">
    <source>
        <dbReference type="Proteomes" id="UP000026961"/>
    </source>
</evidence>
<sequence length="169" mass="19399">MGLSRPVAFQNPAAVARLVLVPVGYFLSLWLKKYHSFCSSAADPPLIRQRSACMIPWLNLVEIDVLDDIEINPSCGHLLPKVVIHQLFVRRVETKSRRNLRLLLRAAAAHTRSIHFDRSIDRPANILIDNLIYLSIYLRACLCLPEITVMHACQYCYKLRILTVMYVRT</sequence>
<proteinExistence type="predicted"/>
<organism evidence="1">
    <name type="scientific">Oryza glumipatula</name>
    <dbReference type="NCBI Taxonomy" id="40148"/>
    <lineage>
        <taxon>Eukaryota</taxon>
        <taxon>Viridiplantae</taxon>
        <taxon>Streptophyta</taxon>
        <taxon>Embryophyta</taxon>
        <taxon>Tracheophyta</taxon>
        <taxon>Spermatophyta</taxon>
        <taxon>Magnoliopsida</taxon>
        <taxon>Liliopsida</taxon>
        <taxon>Poales</taxon>
        <taxon>Poaceae</taxon>
        <taxon>BOP clade</taxon>
        <taxon>Oryzoideae</taxon>
        <taxon>Oryzeae</taxon>
        <taxon>Oryzinae</taxon>
        <taxon>Oryza</taxon>
    </lineage>
</organism>
<dbReference type="AlphaFoldDB" id="A0A0E0A3V5"/>
<reference evidence="1" key="1">
    <citation type="submission" date="2015-04" db="UniProtKB">
        <authorList>
            <consortium name="EnsemblPlants"/>
        </authorList>
    </citation>
    <scope>IDENTIFICATION</scope>
</reference>
<name>A0A0E0A3V5_9ORYZ</name>
<dbReference type="Proteomes" id="UP000026961">
    <property type="component" value="Chromosome 6"/>
</dbReference>
<dbReference type="Gramene" id="OGLUM06G00200.1">
    <property type="protein sequence ID" value="OGLUM06G00200.1"/>
    <property type="gene ID" value="OGLUM06G00200"/>
</dbReference>
<reference evidence="1" key="2">
    <citation type="submission" date="2018-05" db="EMBL/GenBank/DDBJ databases">
        <title>OgluRS3 (Oryza glumaepatula Reference Sequence Version 3).</title>
        <authorList>
            <person name="Zhang J."/>
            <person name="Kudrna D."/>
            <person name="Lee S."/>
            <person name="Talag J."/>
            <person name="Welchert J."/>
            <person name="Wing R.A."/>
        </authorList>
    </citation>
    <scope>NUCLEOTIDE SEQUENCE [LARGE SCALE GENOMIC DNA]</scope>
</reference>
<dbReference type="EnsemblPlants" id="OGLUM06G00200.1">
    <property type="protein sequence ID" value="OGLUM06G00200.1"/>
    <property type="gene ID" value="OGLUM06G00200"/>
</dbReference>
<evidence type="ECO:0000313" key="1">
    <source>
        <dbReference type="EnsemblPlants" id="OGLUM06G00200.1"/>
    </source>
</evidence>
<accession>A0A0E0A3V5</accession>
<keyword evidence="2" id="KW-1185">Reference proteome</keyword>
<protein>
    <submittedName>
        <fullName evidence="1">Uncharacterized protein</fullName>
    </submittedName>
</protein>